<protein>
    <submittedName>
        <fullName evidence="4">DegT/DnrJ/EryC1/StrS family aminotransferase</fullName>
    </submittedName>
</protein>
<dbReference type="InterPro" id="IPR015421">
    <property type="entry name" value="PyrdxlP-dep_Trfase_major"/>
</dbReference>
<dbReference type="InterPro" id="IPR000653">
    <property type="entry name" value="DegT/StrS_aminotransferase"/>
</dbReference>
<keyword evidence="1 3" id="KW-0663">Pyridoxal phosphate</keyword>
<dbReference type="EMBL" id="JADIKC010000004">
    <property type="protein sequence ID" value="MBM7121643.1"/>
    <property type="molecule type" value="Genomic_DNA"/>
</dbReference>
<dbReference type="SUPFAM" id="SSF53383">
    <property type="entry name" value="PLP-dependent transferases"/>
    <property type="match status" value="1"/>
</dbReference>
<dbReference type="InterPro" id="IPR015422">
    <property type="entry name" value="PyrdxlP-dep_Trfase_small"/>
</dbReference>
<dbReference type="Gene3D" id="3.40.640.10">
    <property type="entry name" value="Type I PLP-dependent aspartate aminotransferase-like (Major domain)"/>
    <property type="match status" value="1"/>
</dbReference>
<name>A0ABS2JU96_9GAMM</name>
<dbReference type="Pfam" id="PF01041">
    <property type="entry name" value="DegT_DnrJ_EryC1"/>
    <property type="match status" value="1"/>
</dbReference>
<sequence length="375" mass="41672">MSIQLFVPKFRVEECLVEIRECLEKGWTGLGFKTVAFEDAWKTYTGLPHAHFLNSNTVGLQLALEVLGRRLGWEEGDEVITTPLTFVSSNHAVVYNGFKAVFADVDDSLCLDPQSIAAKITDRTRAVMFVGLGGNTGRYAEVLKLCRERGIAMILDAAHMAGTRVGGRHVGYDADATVFSFQAVKNLPTADSGMICFANEEDDAEVRKLSWLGINKDTYARTAAQGAYKWMYDVERVGYKFHGNSIMAAIGLVQLRYLDQDNAYRRQLASWYRGYLSGAKNIKLIPMTAGIESATHLFQVRVSNRDELMLALNENAVYPGVHYRDNTEYTMYSYGKGTCPNAAQASSEILSLPMHMGVTHADVKTIAELILKYAK</sequence>
<evidence type="ECO:0000313" key="4">
    <source>
        <dbReference type="EMBL" id="MBM7121643.1"/>
    </source>
</evidence>
<dbReference type="PANTHER" id="PTHR30244">
    <property type="entry name" value="TRANSAMINASE"/>
    <property type="match status" value="1"/>
</dbReference>
<dbReference type="PANTHER" id="PTHR30244:SF34">
    <property type="entry name" value="DTDP-4-AMINO-4,6-DIDEOXYGALACTOSE TRANSAMINASE"/>
    <property type="match status" value="1"/>
</dbReference>
<comment type="similarity">
    <text evidence="2 3">Belongs to the DegT/DnrJ/EryC1 family.</text>
</comment>
<dbReference type="Proteomes" id="UP001430065">
    <property type="component" value="Unassembled WGS sequence"/>
</dbReference>
<dbReference type="RefSeq" id="WP_204636101.1">
    <property type="nucleotide sequence ID" value="NZ_JADIKC010000004.1"/>
</dbReference>
<reference evidence="4 5" key="1">
    <citation type="submission" date="2020-10" db="EMBL/GenBank/DDBJ databases">
        <title>Phylogeny of dyella-like bacteria.</title>
        <authorList>
            <person name="Fu J."/>
        </authorList>
    </citation>
    <scope>NUCLEOTIDE SEQUENCE [LARGE SCALE GENOMIC DNA]</scope>
    <source>
        <strain evidence="4 5">THG-B117</strain>
    </source>
</reference>
<dbReference type="CDD" id="cd00616">
    <property type="entry name" value="AHBA_syn"/>
    <property type="match status" value="1"/>
</dbReference>
<keyword evidence="5" id="KW-1185">Reference proteome</keyword>
<organism evidence="4 5">
    <name type="scientific">Dyella kyungheensis</name>
    <dbReference type="NCBI Taxonomy" id="1242174"/>
    <lineage>
        <taxon>Bacteria</taxon>
        <taxon>Pseudomonadati</taxon>
        <taxon>Pseudomonadota</taxon>
        <taxon>Gammaproteobacteria</taxon>
        <taxon>Lysobacterales</taxon>
        <taxon>Rhodanobacteraceae</taxon>
        <taxon>Dyella</taxon>
    </lineage>
</organism>
<keyword evidence="4" id="KW-0808">Transferase</keyword>
<evidence type="ECO:0000256" key="3">
    <source>
        <dbReference type="RuleBase" id="RU004508"/>
    </source>
</evidence>
<keyword evidence="4" id="KW-0032">Aminotransferase</keyword>
<proteinExistence type="inferred from homology"/>
<accession>A0ABS2JU96</accession>
<dbReference type="InterPro" id="IPR015424">
    <property type="entry name" value="PyrdxlP-dep_Trfase"/>
</dbReference>
<evidence type="ECO:0000256" key="1">
    <source>
        <dbReference type="ARBA" id="ARBA00022898"/>
    </source>
</evidence>
<dbReference type="Gene3D" id="3.90.1150.10">
    <property type="entry name" value="Aspartate Aminotransferase, domain 1"/>
    <property type="match status" value="1"/>
</dbReference>
<dbReference type="PIRSF" id="PIRSF000390">
    <property type="entry name" value="PLP_StrS"/>
    <property type="match status" value="1"/>
</dbReference>
<dbReference type="GO" id="GO:0008483">
    <property type="term" value="F:transaminase activity"/>
    <property type="evidence" value="ECO:0007669"/>
    <property type="project" value="UniProtKB-KW"/>
</dbReference>
<comment type="caution">
    <text evidence="4">The sequence shown here is derived from an EMBL/GenBank/DDBJ whole genome shotgun (WGS) entry which is preliminary data.</text>
</comment>
<evidence type="ECO:0000313" key="5">
    <source>
        <dbReference type="Proteomes" id="UP001430065"/>
    </source>
</evidence>
<gene>
    <name evidence="4" type="ORF">ISP20_10800</name>
</gene>
<evidence type="ECO:0000256" key="2">
    <source>
        <dbReference type="ARBA" id="ARBA00037999"/>
    </source>
</evidence>